<sequence>MTPSLGVTPDEAQLPKGPPAHRGGHIWAVPVLWAQLSGEQILGLDLPGEWVLGLDLSLGGPCSLPLSSSLIAVNISTKWKRQKKKKKKKRKKISSLEATRSLWPSQPRLPPEQSAASGSWQPGLLCICVHPQPGGRAARAAFHSPETKKSRSNSKTKNPFPSWHPFLSSPSLLRLPLASVSLPGVCTSLPAPGLGACLPLSSPLAWGRHPSHPKMLLPRWLCCPFEFLPLVFCFWNSAGDEELISFLERFMGEGR</sequence>
<evidence type="ECO:0000313" key="3">
    <source>
        <dbReference type="Proteomes" id="UP000664940"/>
    </source>
</evidence>
<accession>A0A833ZLE2</accession>
<reference evidence="2 3" key="1">
    <citation type="journal article" date="2020" name="Nature">
        <title>Six reference-quality genomes reveal evolution of bat adaptations.</title>
        <authorList>
            <person name="Jebb D."/>
            <person name="Huang Z."/>
            <person name="Pippel M."/>
            <person name="Hughes G.M."/>
            <person name="Lavrichenko K."/>
            <person name="Devanna P."/>
            <person name="Winkler S."/>
            <person name="Jermiin L.S."/>
            <person name="Skirmuntt E.C."/>
            <person name="Katzourakis A."/>
            <person name="Burkitt-Gray L."/>
            <person name="Ray D.A."/>
            <person name="Sullivan K.A.M."/>
            <person name="Roscito J.G."/>
            <person name="Kirilenko B.M."/>
            <person name="Davalos L.M."/>
            <person name="Corthals A.P."/>
            <person name="Power M.L."/>
            <person name="Jones G."/>
            <person name="Ransome R.D."/>
            <person name="Dechmann D.K.N."/>
            <person name="Locatelli A.G."/>
            <person name="Puechmaille S.J."/>
            <person name="Fedrigo O."/>
            <person name="Jarvis E.D."/>
            <person name="Hiller M."/>
            <person name="Vernes S.C."/>
            <person name="Myers E.W."/>
            <person name="Teeling E.C."/>
        </authorList>
    </citation>
    <scope>NUCLEOTIDE SEQUENCE [LARGE SCALE GENOMIC DNA]</scope>
    <source>
        <strain evidence="2">Bat1K_MPI-CBG_1</strain>
    </source>
</reference>
<protein>
    <submittedName>
        <fullName evidence="2">Uncharacterized protein</fullName>
    </submittedName>
</protein>
<organism evidence="2 3">
    <name type="scientific">Phyllostomus discolor</name>
    <name type="common">pale spear-nosed bat</name>
    <dbReference type="NCBI Taxonomy" id="89673"/>
    <lineage>
        <taxon>Eukaryota</taxon>
        <taxon>Metazoa</taxon>
        <taxon>Chordata</taxon>
        <taxon>Craniata</taxon>
        <taxon>Vertebrata</taxon>
        <taxon>Euteleostomi</taxon>
        <taxon>Mammalia</taxon>
        <taxon>Eutheria</taxon>
        <taxon>Laurasiatheria</taxon>
        <taxon>Chiroptera</taxon>
        <taxon>Yangochiroptera</taxon>
        <taxon>Phyllostomidae</taxon>
        <taxon>Phyllostominae</taxon>
        <taxon>Phyllostomus</taxon>
    </lineage>
</organism>
<proteinExistence type="predicted"/>
<feature type="region of interest" description="Disordered" evidence="1">
    <location>
        <begin position="138"/>
        <end position="159"/>
    </location>
</feature>
<comment type="caution">
    <text evidence="2">The sequence shown here is derived from an EMBL/GenBank/DDBJ whole genome shotgun (WGS) entry which is preliminary data.</text>
</comment>
<evidence type="ECO:0000256" key="1">
    <source>
        <dbReference type="SAM" id="MobiDB-lite"/>
    </source>
</evidence>
<feature type="region of interest" description="Disordered" evidence="1">
    <location>
        <begin position="1"/>
        <end position="20"/>
    </location>
</feature>
<gene>
    <name evidence="2" type="ORF">HJG60_012040</name>
</gene>
<dbReference type="AlphaFoldDB" id="A0A833ZLE2"/>
<feature type="compositionally biased region" description="Basic residues" evidence="1">
    <location>
        <begin position="81"/>
        <end position="93"/>
    </location>
</feature>
<feature type="region of interest" description="Disordered" evidence="1">
    <location>
        <begin position="81"/>
        <end position="118"/>
    </location>
</feature>
<dbReference type="Proteomes" id="UP000664940">
    <property type="component" value="Unassembled WGS sequence"/>
</dbReference>
<name>A0A833ZLE2_9CHIR</name>
<dbReference type="EMBL" id="JABVXQ010000008">
    <property type="protein sequence ID" value="KAF6095048.1"/>
    <property type="molecule type" value="Genomic_DNA"/>
</dbReference>
<evidence type="ECO:0000313" key="2">
    <source>
        <dbReference type="EMBL" id="KAF6095048.1"/>
    </source>
</evidence>